<dbReference type="EMBL" id="FNEJ01000041">
    <property type="protein sequence ID" value="SDJ52891.1"/>
    <property type="molecule type" value="Genomic_DNA"/>
</dbReference>
<dbReference type="Pfam" id="PF03886">
    <property type="entry name" value="ABC_trans_aux"/>
    <property type="match status" value="1"/>
</dbReference>
<keyword evidence="1" id="KW-0732">Signal</keyword>
<evidence type="ECO:0000313" key="3">
    <source>
        <dbReference type="EMBL" id="SDJ52891.1"/>
    </source>
</evidence>
<evidence type="ECO:0000313" key="4">
    <source>
        <dbReference type="Proteomes" id="UP000199093"/>
    </source>
</evidence>
<protein>
    <recommendedName>
        <fullName evidence="2">ABC-type transport auxiliary lipoprotein component domain-containing protein</fullName>
    </recommendedName>
</protein>
<evidence type="ECO:0000256" key="1">
    <source>
        <dbReference type="SAM" id="SignalP"/>
    </source>
</evidence>
<organism evidence="3 4">
    <name type="scientific">Salipiger marinus</name>
    <dbReference type="NCBI Taxonomy" id="555512"/>
    <lineage>
        <taxon>Bacteria</taxon>
        <taxon>Pseudomonadati</taxon>
        <taxon>Pseudomonadota</taxon>
        <taxon>Alphaproteobacteria</taxon>
        <taxon>Rhodobacterales</taxon>
        <taxon>Roseobacteraceae</taxon>
        <taxon>Salipiger</taxon>
    </lineage>
</organism>
<accession>A0A1G8UGN4</accession>
<dbReference type="SUPFAM" id="SSF159594">
    <property type="entry name" value="XCC0632-like"/>
    <property type="match status" value="1"/>
</dbReference>
<dbReference type="InterPro" id="IPR005586">
    <property type="entry name" value="ABC_trans_aux"/>
</dbReference>
<dbReference type="Gene3D" id="3.40.50.10610">
    <property type="entry name" value="ABC-type transport auxiliary lipoprotein component"/>
    <property type="match status" value="1"/>
</dbReference>
<gene>
    <name evidence="3" type="ORF">SAMN04487993_104110</name>
</gene>
<dbReference type="PROSITE" id="PS51257">
    <property type="entry name" value="PROKAR_LIPOPROTEIN"/>
    <property type="match status" value="1"/>
</dbReference>
<dbReference type="RefSeq" id="WP_230797925.1">
    <property type="nucleotide sequence ID" value="NZ_FNEJ01000041.1"/>
</dbReference>
<dbReference type="Proteomes" id="UP000199093">
    <property type="component" value="Unassembled WGS sequence"/>
</dbReference>
<feature type="signal peptide" evidence="1">
    <location>
        <begin position="1"/>
        <end position="19"/>
    </location>
</feature>
<feature type="chain" id="PRO_5011597747" description="ABC-type transport auxiliary lipoprotein component domain-containing protein" evidence="1">
    <location>
        <begin position="20"/>
        <end position="187"/>
    </location>
</feature>
<keyword evidence="4" id="KW-1185">Reference proteome</keyword>
<name>A0A1G8UGN4_9RHOB</name>
<reference evidence="3 4" key="1">
    <citation type="submission" date="2016-10" db="EMBL/GenBank/DDBJ databases">
        <authorList>
            <person name="de Groot N.N."/>
        </authorList>
    </citation>
    <scope>NUCLEOTIDE SEQUENCE [LARGE SCALE GENOMIC DNA]</scope>
    <source>
        <strain evidence="3 4">DSM 26424</strain>
    </source>
</reference>
<evidence type="ECO:0000259" key="2">
    <source>
        <dbReference type="Pfam" id="PF03886"/>
    </source>
</evidence>
<dbReference type="STRING" id="555512.SAMN04487993_104110"/>
<feature type="domain" description="ABC-type transport auxiliary lipoprotein component" evidence="2">
    <location>
        <begin position="31"/>
        <end position="182"/>
    </location>
</feature>
<dbReference type="AlphaFoldDB" id="A0A1G8UGN4"/>
<sequence>MFPKTLTFMVPLLLAAACASPEQRFRIEPAPVEQTRRIAVGTLEVRDVSLPTYAEASEILIEGADGALTPAENALWADDPRRAVSLALADRLGRITGATVASEPWPLEEPAQAAVHVRVSEMVARANGTFELGGQYALSSFDRVIRERVQRFAITVPLRAASPAGIAAATGTAVSQLADTIAADLAR</sequence>
<proteinExistence type="predicted"/>